<dbReference type="InterPro" id="IPR036259">
    <property type="entry name" value="MFS_trans_sf"/>
</dbReference>
<accession>A0A1R4JBT0</accession>
<dbReference type="FunFam" id="1.20.1250.20:FF:000122">
    <property type="entry name" value="D-xylose transporter XylE"/>
    <property type="match status" value="1"/>
</dbReference>
<dbReference type="InterPro" id="IPR047984">
    <property type="entry name" value="XylE-like"/>
</dbReference>
<dbReference type="Pfam" id="PF00083">
    <property type="entry name" value="Sugar_tr"/>
    <property type="match status" value="1"/>
</dbReference>
<dbReference type="PANTHER" id="PTHR48020">
    <property type="entry name" value="PROTON MYO-INOSITOL COTRANSPORTER"/>
    <property type="match status" value="1"/>
</dbReference>
<dbReference type="Gene3D" id="1.20.1250.20">
    <property type="entry name" value="MFS general substrate transporter like domains"/>
    <property type="match status" value="2"/>
</dbReference>
<feature type="transmembrane region" description="Helical" evidence="10">
    <location>
        <begin position="375"/>
        <end position="399"/>
    </location>
</feature>
<organism evidence="12 13">
    <name type="scientific">Mycetocola reblochoni REB411</name>
    <dbReference type="NCBI Taxonomy" id="1255698"/>
    <lineage>
        <taxon>Bacteria</taxon>
        <taxon>Bacillati</taxon>
        <taxon>Actinomycetota</taxon>
        <taxon>Actinomycetes</taxon>
        <taxon>Micrococcales</taxon>
        <taxon>Microbacteriaceae</taxon>
        <taxon>Mycetocola</taxon>
    </lineage>
</organism>
<keyword evidence="6 10" id="KW-0812">Transmembrane</keyword>
<evidence type="ECO:0000256" key="10">
    <source>
        <dbReference type="SAM" id="Phobius"/>
    </source>
</evidence>
<evidence type="ECO:0000256" key="8">
    <source>
        <dbReference type="ARBA" id="ARBA00023136"/>
    </source>
</evidence>
<keyword evidence="4" id="KW-1003">Cell membrane</keyword>
<evidence type="ECO:0000256" key="7">
    <source>
        <dbReference type="ARBA" id="ARBA00022989"/>
    </source>
</evidence>
<dbReference type="InterPro" id="IPR005829">
    <property type="entry name" value="Sugar_transporter_CS"/>
</dbReference>
<evidence type="ECO:0000256" key="3">
    <source>
        <dbReference type="ARBA" id="ARBA00022448"/>
    </source>
</evidence>
<dbReference type="NCBIfam" id="TIGR00879">
    <property type="entry name" value="SP"/>
    <property type="match status" value="1"/>
</dbReference>
<keyword evidence="3 9" id="KW-0813">Transport</keyword>
<dbReference type="RefSeq" id="WP_087136900.1">
    <property type="nucleotide sequence ID" value="NZ_FUKR01000036.1"/>
</dbReference>
<feature type="transmembrane region" description="Helical" evidence="10">
    <location>
        <begin position="21"/>
        <end position="39"/>
    </location>
</feature>
<dbReference type="SUPFAM" id="SSF103473">
    <property type="entry name" value="MFS general substrate transporter"/>
    <property type="match status" value="1"/>
</dbReference>
<comment type="subcellular location">
    <subcellularLocation>
        <location evidence="1">Cell membrane</location>
        <topology evidence="1">Multi-pass membrane protein</topology>
    </subcellularLocation>
</comment>
<dbReference type="OrthoDB" id="4008739at2"/>
<dbReference type="PROSITE" id="PS00217">
    <property type="entry name" value="SUGAR_TRANSPORT_2"/>
    <property type="match status" value="1"/>
</dbReference>
<feature type="transmembrane region" description="Helical" evidence="10">
    <location>
        <begin position="51"/>
        <end position="76"/>
    </location>
</feature>
<dbReference type="PANTHER" id="PTHR48020:SF12">
    <property type="entry name" value="PROTON MYO-INOSITOL COTRANSPORTER"/>
    <property type="match status" value="1"/>
</dbReference>
<dbReference type="AlphaFoldDB" id="A0A1R4JBT0"/>
<evidence type="ECO:0000259" key="11">
    <source>
        <dbReference type="PROSITE" id="PS50850"/>
    </source>
</evidence>
<evidence type="ECO:0000313" key="13">
    <source>
        <dbReference type="Proteomes" id="UP000196778"/>
    </source>
</evidence>
<evidence type="ECO:0000313" key="12">
    <source>
        <dbReference type="EMBL" id="SJN29570.1"/>
    </source>
</evidence>
<feature type="transmembrane region" description="Helical" evidence="10">
    <location>
        <begin position="411"/>
        <end position="433"/>
    </location>
</feature>
<comment type="similarity">
    <text evidence="2 9">Belongs to the major facilitator superfamily. Sugar transporter (TC 2.A.1.1) family.</text>
</comment>
<feature type="transmembrane region" description="Helical" evidence="10">
    <location>
        <begin position="188"/>
        <end position="207"/>
    </location>
</feature>
<dbReference type="GO" id="GO:0022857">
    <property type="term" value="F:transmembrane transporter activity"/>
    <property type="evidence" value="ECO:0007669"/>
    <property type="project" value="InterPro"/>
</dbReference>
<gene>
    <name evidence="12" type="ORF">FM119_06665</name>
</gene>
<keyword evidence="13" id="KW-1185">Reference proteome</keyword>
<feature type="transmembrane region" description="Helical" evidence="10">
    <location>
        <begin position="146"/>
        <end position="168"/>
    </location>
</feature>
<protein>
    <submittedName>
        <fullName evidence="12">Glucose/mannose:H+ symporter GlcP</fullName>
    </submittedName>
</protein>
<evidence type="ECO:0000256" key="5">
    <source>
        <dbReference type="ARBA" id="ARBA00022597"/>
    </source>
</evidence>
<feature type="domain" description="Major facilitator superfamily (MFS) profile" evidence="11">
    <location>
        <begin position="22"/>
        <end position="465"/>
    </location>
</feature>
<dbReference type="InterPro" id="IPR005828">
    <property type="entry name" value="MFS_sugar_transport-like"/>
</dbReference>
<dbReference type="GO" id="GO:0005886">
    <property type="term" value="C:plasma membrane"/>
    <property type="evidence" value="ECO:0007669"/>
    <property type="project" value="UniProtKB-SubCell"/>
</dbReference>
<dbReference type="Proteomes" id="UP000196778">
    <property type="component" value="Unassembled WGS sequence"/>
</dbReference>
<evidence type="ECO:0000256" key="4">
    <source>
        <dbReference type="ARBA" id="ARBA00022475"/>
    </source>
</evidence>
<dbReference type="InterPro" id="IPR050814">
    <property type="entry name" value="Myo-inositol_Transporter"/>
</dbReference>
<dbReference type="PROSITE" id="PS50850">
    <property type="entry name" value="MFS"/>
    <property type="match status" value="1"/>
</dbReference>
<sequence length="487" mass="51123">MTGPTTAQGDESRRLGRRVNALAAAAAVGGFLFGFDSSVVNGAVDAIEADFSLAATATGFAVASALLGCAVGAYLAGRLADRWGRVPVMLLGAVLFFASSLGAGLAFAVWDLVVWRVIGGLGIGIASVIAPAYIAEVAPSNARGRLGSLQQLAITLGIFTALLSDAVLAQTAGGAGETLWFGMPAWRWMFLVGVVPALVYGALALTMPESPRFLVLRGRNPEARGVLATLMPEGQVETAMTEAIETVEEDRRNKRTASLRGPLLGLLPVVWVGVVLSMLQQLVGINVIFYYSTTLWKAVGFDESNSLLISVITSVTNVLVTLIAIALVDRVGRRPLMLVGSAGMALSLGAMTLAFSQAGMNAAGEPELTGAWAPIALVGANAFVVAFGASWGPLVWVLLGEIFPNRIRARALGVAAGAQWLTNFAVSVSFPFLSQEVSLTLAYGLYTAFAALSFVFVFRVVPETKGTNLEDADRLFDVAPRGRRRRS</sequence>
<evidence type="ECO:0000256" key="2">
    <source>
        <dbReference type="ARBA" id="ARBA00010992"/>
    </source>
</evidence>
<dbReference type="PRINTS" id="PR00171">
    <property type="entry name" value="SUGRTRNSPORT"/>
</dbReference>
<evidence type="ECO:0000256" key="9">
    <source>
        <dbReference type="RuleBase" id="RU003346"/>
    </source>
</evidence>
<feature type="transmembrane region" description="Helical" evidence="10">
    <location>
        <begin position="88"/>
        <end position="107"/>
    </location>
</feature>
<name>A0A1R4JBT0_9MICO</name>
<dbReference type="EMBL" id="FUKR01000036">
    <property type="protein sequence ID" value="SJN29570.1"/>
    <property type="molecule type" value="Genomic_DNA"/>
</dbReference>
<reference evidence="13" key="1">
    <citation type="submission" date="2017-02" db="EMBL/GenBank/DDBJ databases">
        <authorList>
            <person name="Dridi B."/>
        </authorList>
    </citation>
    <scope>NUCLEOTIDE SEQUENCE [LARGE SCALE GENOMIC DNA]</scope>
    <source>
        <strain evidence="13">EB411</strain>
    </source>
</reference>
<evidence type="ECO:0000256" key="6">
    <source>
        <dbReference type="ARBA" id="ARBA00022692"/>
    </source>
</evidence>
<feature type="transmembrane region" description="Helical" evidence="10">
    <location>
        <begin position="113"/>
        <end position="134"/>
    </location>
</feature>
<dbReference type="PROSITE" id="PS00216">
    <property type="entry name" value="SUGAR_TRANSPORT_1"/>
    <property type="match status" value="1"/>
</dbReference>
<proteinExistence type="inferred from homology"/>
<feature type="transmembrane region" description="Helical" evidence="10">
    <location>
        <begin position="335"/>
        <end position="355"/>
    </location>
</feature>
<feature type="transmembrane region" description="Helical" evidence="10">
    <location>
        <begin position="439"/>
        <end position="461"/>
    </location>
</feature>
<keyword evidence="7 10" id="KW-1133">Transmembrane helix</keyword>
<dbReference type="CDD" id="cd17359">
    <property type="entry name" value="MFS_XylE_like"/>
    <property type="match status" value="1"/>
</dbReference>
<dbReference type="InterPro" id="IPR003663">
    <property type="entry name" value="Sugar/inositol_transpt"/>
</dbReference>
<evidence type="ECO:0000256" key="1">
    <source>
        <dbReference type="ARBA" id="ARBA00004651"/>
    </source>
</evidence>
<feature type="transmembrane region" description="Helical" evidence="10">
    <location>
        <begin position="307"/>
        <end position="328"/>
    </location>
</feature>
<keyword evidence="5" id="KW-0762">Sugar transport</keyword>
<feature type="transmembrane region" description="Helical" evidence="10">
    <location>
        <begin position="263"/>
        <end position="291"/>
    </location>
</feature>
<keyword evidence="8 10" id="KW-0472">Membrane</keyword>
<dbReference type="InterPro" id="IPR020846">
    <property type="entry name" value="MFS_dom"/>
</dbReference>